<evidence type="ECO:0000313" key="1">
    <source>
        <dbReference type="EMBL" id="RJG36969.1"/>
    </source>
</evidence>
<name>A0A418Y9C4_9GAMM</name>
<dbReference type="RefSeq" id="WP_119912560.1">
    <property type="nucleotide sequence ID" value="NZ_QZCH01000061.1"/>
</dbReference>
<sequence length="72" mass="8122">MKCIIDNQGQLQISEYTQTCQLIVLEQHDYQLLAGALTEFDLEVFSMVNGSILLSFFVGHAGGRLVKWFGKK</sequence>
<protein>
    <submittedName>
        <fullName evidence="1">Uncharacterized protein</fullName>
    </submittedName>
</protein>
<organism evidence="1 2">
    <name type="scientific">Motilimonas pumila</name>
    <dbReference type="NCBI Taxonomy" id="2303987"/>
    <lineage>
        <taxon>Bacteria</taxon>
        <taxon>Pseudomonadati</taxon>
        <taxon>Pseudomonadota</taxon>
        <taxon>Gammaproteobacteria</taxon>
        <taxon>Alteromonadales</taxon>
        <taxon>Alteromonadales genera incertae sedis</taxon>
        <taxon>Motilimonas</taxon>
    </lineage>
</organism>
<reference evidence="1 2" key="1">
    <citation type="submission" date="2018-09" db="EMBL/GenBank/DDBJ databases">
        <authorList>
            <person name="Wang F."/>
        </authorList>
    </citation>
    <scope>NUCLEOTIDE SEQUENCE [LARGE SCALE GENOMIC DNA]</scope>
    <source>
        <strain evidence="1 2">PLHSC7-2</strain>
    </source>
</reference>
<evidence type="ECO:0000313" key="2">
    <source>
        <dbReference type="Proteomes" id="UP000283255"/>
    </source>
</evidence>
<reference evidence="1 2" key="2">
    <citation type="submission" date="2019-01" db="EMBL/GenBank/DDBJ databases">
        <title>Motilimonas pumilus sp. nov., isolated from the gut of sea cucumber (Apostichopus japonicus).</title>
        <authorList>
            <person name="Wang F.-Q."/>
            <person name="Ren L.-H."/>
            <person name="Lin Y.-W."/>
            <person name="Sun G.-H."/>
            <person name="Du Z.-J."/>
            <person name="Zhao J.-X."/>
            <person name="Liu X.-J."/>
            <person name="Liu L.-J."/>
        </authorList>
    </citation>
    <scope>NUCLEOTIDE SEQUENCE [LARGE SCALE GENOMIC DNA]</scope>
    <source>
        <strain evidence="1 2">PLHSC7-2</strain>
    </source>
</reference>
<accession>A0A418Y9C4</accession>
<proteinExistence type="predicted"/>
<dbReference type="EMBL" id="QZCH01000061">
    <property type="protein sequence ID" value="RJG36969.1"/>
    <property type="molecule type" value="Genomic_DNA"/>
</dbReference>
<gene>
    <name evidence="1" type="ORF">D1Z90_20075</name>
</gene>
<dbReference type="Proteomes" id="UP000283255">
    <property type="component" value="Unassembled WGS sequence"/>
</dbReference>
<dbReference type="OrthoDB" id="5884859at2"/>
<dbReference type="AlphaFoldDB" id="A0A418Y9C4"/>
<keyword evidence="2" id="KW-1185">Reference proteome</keyword>
<comment type="caution">
    <text evidence="1">The sequence shown here is derived from an EMBL/GenBank/DDBJ whole genome shotgun (WGS) entry which is preliminary data.</text>
</comment>